<dbReference type="Gene3D" id="3.40.1000.10">
    <property type="entry name" value="Mog1/PsbP, alpha/beta/alpha sandwich"/>
    <property type="match status" value="1"/>
</dbReference>
<reference evidence="2 4" key="2">
    <citation type="submission" date="2015-03" db="EMBL/GenBank/DDBJ databases">
        <authorList>
            <person name="Murphy D."/>
        </authorList>
    </citation>
    <scope>NUCLEOTIDE SEQUENCE [LARGE SCALE GENOMIC DNA]</scope>
    <source>
        <strain evidence="2 4">Y233</strain>
    </source>
</reference>
<evidence type="ECO:0000313" key="4">
    <source>
        <dbReference type="Proteomes" id="UP000038204"/>
    </source>
</evidence>
<gene>
    <name evidence="1" type="ORF">BF17_02495</name>
    <name evidence="2" type="ORF">ERS008667_04224</name>
</gene>
<dbReference type="EMBL" id="CQBK01000059">
    <property type="protein sequence ID" value="CNI74249.1"/>
    <property type="molecule type" value="Genomic_DNA"/>
</dbReference>
<organism evidence="2 4">
    <name type="scientific">Yersinia similis</name>
    <dbReference type="NCBI Taxonomy" id="367190"/>
    <lineage>
        <taxon>Bacteria</taxon>
        <taxon>Pseudomonadati</taxon>
        <taxon>Pseudomonadota</taxon>
        <taxon>Gammaproteobacteria</taxon>
        <taxon>Enterobacterales</taxon>
        <taxon>Yersiniaceae</taxon>
        <taxon>Yersinia</taxon>
    </lineage>
</organism>
<name>A0A0T9RNZ2_9GAMM</name>
<sequence>MTQPASSRCVFTEGSICLPVGYREQTVNILVAPHAPSLNISRDILPPGEGFADYLSRQRTTLKKGLRKYEALDEQPAALGDGLIQGISLLSRYQPQKSQSIYQRQAVFPVSSGVLIFTLASTSPLTEQDETFFADCVSSYQYP</sequence>
<dbReference type="RefSeq" id="WP_012105766.1">
    <property type="nucleotide sequence ID" value="NZ_CGBP01000031.1"/>
</dbReference>
<dbReference type="EMBL" id="CP007230">
    <property type="protein sequence ID" value="AHK18362.1"/>
    <property type="molecule type" value="Genomic_DNA"/>
</dbReference>
<dbReference type="Proteomes" id="UP000038204">
    <property type="component" value="Unassembled WGS sequence"/>
</dbReference>
<dbReference type="SUPFAM" id="SSF55724">
    <property type="entry name" value="Mog1p/PsbP-like"/>
    <property type="match status" value="1"/>
</dbReference>
<evidence type="ECO:0000313" key="1">
    <source>
        <dbReference type="EMBL" id="AHK18362.1"/>
    </source>
</evidence>
<accession>A0A0T9RNZ2</accession>
<evidence type="ECO:0000313" key="2">
    <source>
        <dbReference type="EMBL" id="CNI74249.1"/>
    </source>
</evidence>
<keyword evidence="3" id="KW-1185">Reference proteome</keyword>
<dbReference type="Pfam" id="PF08786">
    <property type="entry name" value="DcrB"/>
    <property type="match status" value="1"/>
</dbReference>
<evidence type="ECO:0000313" key="3">
    <source>
        <dbReference type="Proteomes" id="UP000019439"/>
    </source>
</evidence>
<dbReference type="AlphaFoldDB" id="A0A0T9RNZ2"/>
<dbReference type="PATRIC" id="fig|367190.3.peg.438"/>
<dbReference type="GeneID" id="96662559"/>
<protein>
    <submittedName>
        <fullName evidence="2">Uncharacterized conserved protein</fullName>
    </submittedName>
</protein>
<proteinExistence type="predicted"/>
<dbReference type="InterPro" id="IPR014894">
    <property type="entry name" value="DcrB/EagT6"/>
</dbReference>
<dbReference type="InterPro" id="IPR016123">
    <property type="entry name" value="Mog1/PsbP_a/b/a-sand"/>
</dbReference>
<dbReference type="Proteomes" id="UP000019439">
    <property type="component" value="Chromosome"/>
</dbReference>
<reference evidence="1 3" key="1">
    <citation type="journal article" date="2014" name="Genome Announc.">
        <title>Genome Sequence of Yersinia similis Y228T, a Member of the Yersinia pseudotuberculosis Complex.</title>
        <authorList>
            <person name="Sprague L.D."/>
            <person name="Neubauer H."/>
        </authorList>
    </citation>
    <scope>NUCLEOTIDE SEQUENCE [LARGE SCALE GENOMIC DNA]</scope>
    <source>
        <strain evidence="1 3">228</strain>
    </source>
</reference>
<dbReference type="KEGG" id="ysi:BF17_02495"/>